<comment type="caution">
    <text evidence="2">The sequence shown here is derived from an EMBL/GenBank/DDBJ whole genome shotgun (WGS) entry which is preliminary data.</text>
</comment>
<evidence type="ECO:0000313" key="3">
    <source>
        <dbReference type="Proteomes" id="UP000662572"/>
    </source>
</evidence>
<evidence type="ECO:0000313" key="2">
    <source>
        <dbReference type="EMBL" id="GGZ42989.1"/>
    </source>
</evidence>
<keyword evidence="1" id="KW-0472">Membrane</keyword>
<dbReference type="AlphaFoldDB" id="A0A918QFL9"/>
<protein>
    <submittedName>
        <fullName evidence="2">Uncharacterized protein</fullName>
    </submittedName>
</protein>
<keyword evidence="1" id="KW-0812">Transmembrane</keyword>
<organism evidence="2 3">
    <name type="scientific">Asticcacaulis endophyticus</name>
    <dbReference type="NCBI Taxonomy" id="1395890"/>
    <lineage>
        <taxon>Bacteria</taxon>
        <taxon>Pseudomonadati</taxon>
        <taxon>Pseudomonadota</taxon>
        <taxon>Alphaproteobacteria</taxon>
        <taxon>Caulobacterales</taxon>
        <taxon>Caulobacteraceae</taxon>
        <taxon>Asticcacaulis</taxon>
    </lineage>
</organism>
<reference evidence="2" key="1">
    <citation type="journal article" date="2014" name="Int. J. Syst. Evol. Microbiol.">
        <title>Complete genome sequence of Corynebacterium casei LMG S-19264T (=DSM 44701T), isolated from a smear-ripened cheese.</title>
        <authorList>
            <consortium name="US DOE Joint Genome Institute (JGI-PGF)"/>
            <person name="Walter F."/>
            <person name="Albersmeier A."/>
            <person name="Kalinowski J."/>
            <person name="Ruckert C."/>
        </authorList>
    </citation>
    <scope>NUCLEOTIDE SEQUENCE</scope>
    <source>
        <strain evidence="2">KCTC 32296</strain>
    </source>
</reference>
<proteinExistence type="predicted"/>
<feature type="transmembrane region" description="Helical" evidence="1">
    <location>
        <begin position="12"/>
        <end position="32"/>
    </location>
</feature>
<sequence>MTNSHDVTQLMISPADFVNLYLSSFGLCLTGFQRQSQLLSLRDRIAQGRQAVDDATEIETDTPPHSFA</sequence>
<accession>A0A918QFL9</accession>
<gene>
    <name evidence="2" type="ORF">GCM10011273_32130</name>
</gene>
<dbReference type="RefSeq" id="WP_189488503.1">
    <property type="nucleotide sequence ID" value="NZ_BMZB01000006.1"/>
</dbReference>
<keyword evidence="1" id="KW-1133">Transmembrane helix</keyword>
<dbReference type="EMBL" id="BMZB01000006">
    <property type="protein sequence ID" value="GGZ42989.1"/>
    <property type="molecule type" value="Genomic_DNA"/>
</dbReference>
<reference evidence="2" key="2">
    <citation type="submission" date="2020-09" db="EMBL/GenBank/DDBJ databases">
        <authorList>
            <person name="Sun Q."/>
            <person name="Kim S."/>
        </authorList>
    </citation>
    <scope>NUCLEOTIDE SEQUENCE</scope>
    <source>
        <strain evidence="2">KCTC 32296</strain>
    </source>
</reference>
<name>A0A918QFL9_9CAUL</name>
<evidence type="ECO:0000256" key="1">
    <source>
        <dbReference type="SAM" id="Phobius"/>
    </source>
</evidence>
<keyword evidence="3" id="KW-1185">Reference proteome</keyword>
<dbReference type="Proteomes" id="UP000662572">
    <property type="component" value="Unassembled WGS sequence"/>
</dbReference>